<dbReference type="InterPro" id="IPR027417">
    <property type="entry name" value="P-loop_NTPase"/>
</dbReference>
<accession>A0AAW0GTS6</accession>
<feature type="compositionally biased region" description="Acidic residues" evidence="2">
    <location>
        <begin position="281"/>
        <end position="291"/>
    </location>
</feature>
<reference evidence="3 4" key="1">
    <citation type="submission" date="2022-09" db="EMBL/GenBank/DDBJ databases">
        <authorList>
            <person name="Palmer J.M."/>
        </authorList>
    </citation>
    <scope>NUCLEOTIDE SEQUENCE [LARGE SCALE GENOMIC DNA]</scope>
    <source>
        <strain evidence="3 4">DSM 7382</strain>
    </source>
</reference>
<name>A0AAW0GTS6_9APHY</name>
<dbReference type="SMART" id="SM00176">
    <property type="entry name" value="RAN"/>
    <property type="match status" value="1"/>
</dbReference>
<dbReference type="PROSITE" id="PS51421">
    <property type="entry name" value="RAS"/>
    <property type="match status" value="1"/>
</dbReference>
<dbReference type="Gene3D" id="3.40.50.300">
    <property type="entry name" value="P-loop containing nucleotide triphosphate hydrolases"/>
    <property type="match status" value="1"/>
</dbReference>
<dbReference type="InterPro" id="IPR005225">
    <property type="entry name" value="Small_GTP-bd"/>
</dbReference>
<dbReference type="InterPro" id="IPR001806">
    <property type="entry name" value="Small_GTPase"/>
</dbReference>
<dbReference type="SMART" id="SM00174">
    <property type="entry name" value="RHO"/>
    <property type="match status" value="1"/>
</dbReference>
<feature type="compositionally biased region" description="Pro residues" evidence="2">
    <location>
        <begin position="157"/>
        <end position="172"/>
    </location>
</feature>
<feature type="compositionally biased region" description="Basic and acidic residues" evidence="2">
    <location>
        <begin position="245"/>
        <end position="260"/>
    </location>
</feature>
<dbReference type="PANTHER" id="PTHR47978">
    <property type="match status" value="1"/>
</dbReference>
<dbReference type="AlphaFoldDB" id="A0AAW0GTS6"/>
<sequence>MAAYSRLDPYHKARYDQGVDAKIVIMGNTGVGKTSLLQRYTQNKFDPKNTTSTTGALFVTKKEYVDGIRVRLQLWDTAGQERFRSMAPMYYRNANAALLLYDITNASTFDDVRGWLEELKRNCSEDLIIFIVGAKADLQKHRQISHDLARLSLHNWFPPPRQPTPPPQPQPQPSTFSYMRPRFTSFTSIRSVPLSPPPLQKSSLSPSRDTDDSNDSRSSALTRSSTSPHYTRPRAKSGSLLQPGRIHESSIIRSNSRLESRFGYGATGYSPVADSNSNDHGEDEEDEDEGSQDSWGLSKGMELFEVSAKDDVGISQLFGCLISAIIARKDDIERENELKKRDSVFLSSVNAPAWAAQADEEEAREKERVAAKSSWSCCQV</sequence>
<feature type="compositionally biased region" description="Low complexity" evidence="2">
    <location>
        <begin position="216"/>
        <end position="227"/>
    </location>
</feature>
<gene>
    <name evidence="3" type="ORF">QCA50_000083</name>
</gene>
<dbReference type="PROSITE" id="PS51419">
    <property type="entry name" value="RAB"/>
    <property type="match status" value="1"/>
</dbReference>
<protein>
    <recommendedName>
        <fullName evidence="5">Ras-domain-containing protein</fullName>
    </recommendedName>
</protein>
<dbReference type="SMART" id="SM00173">
    <property type="entry name" value="RAS"/>
    <property type="match status" value="1"/>
</dbReference>
<dbReference type="SMART" id="SM00175">
    <property type="entry name" value="RAB"/>
    <property type="match status" value="1"/>
</dbReference>
<evidence type="ECO:0000313" key="4">
    <source>
        <dbReference type="Proteomes" id="UP001385951"/>
    </source>
</evidence>
<evidence type="ECO:0000256" key="1">
    <source>
        <dbReference type="ARBA" id="ARBA00022741"/>
    </source>
</evidence>
<dbReference type="NCBIfam" id="TIGR00231">
    <property type="entry name" value="small_GTP"/>
    <property type="match status" value="1"/>
</dbReference>
<organism evidence="3 4">
    <name type="scientific">Cerrena zonata</name>
    <dbReference type="NCBI Taxonomy" id="2478898"/>
    <lineage>
        <taxon>Eukaryota</taxon>
        <taxon>Fungi</taxon>
        <taxon>Dikarya</taxon>
        <taxon>Basidiomycota</taxon>
        <taxon>Agaricomycotina</taxon>
        <taxon>Agaricomycetes</taxon>
        <taxon>Polyporales</taxon>
        <taxon>Cerrenaceae</taxon>
        <taxon>Cerrena</taxon>
    </lineage>
</organism>
<dbReference type="SUPFAM" id="SSF52540">
    <property type="entry name" value="P-loop containing nucleoside triphosphate hydrolases"/>
    <property type="match status" value="1"/>
</dbReference>
<keyword evidence="4" id="KW-1185">Reference proteome</keyword>
<dbReference type="Pfam" id="PF00071">
    <property type="entry name" value="Ras"/>
    <property type="match status" value="1"/>
</dbReference>
<dbReference type="GO" id="GO:0005525">
    <property type="term" value="F:GTP binding"/>
    <property type="evidence" value="ECO:0007669"/>
    <property type="project" value="InterPro"/>
</dbReference>
<evidence type="ECO:0008006" key="5">
    <source>
        <dbReference type="Google" id="ProtNLM"/>
    </source>
</evidence>
<dbReference type="FunFam" id="3.40.50.300:FF:000808">
    <property type="entry name" value="Small GTP-binding protein, putative"/>
    <property type="match status" value="1"/>
</dbReference>
<evidence type="ECO:0000256" key="2">
    <source>
        <dbReference type="SAM" id="MobiDB-lite"/>
    </source>
</evidence>
<proteinExistence type="predicted"/>
<dbReference type="CDD" id="cd00154">
    <property type="entry name" value="Rab"/>
    <property type="match status" value="1"/>
</dbReference>
<dbReference type="EMBL" id="JASBNA010000001">
    <property type="protein sequence ID" value="KAK7695447.1"/>
    <property type="molecule type" value="Genomic_DNA"/>
</dbReference>
<dbReference type="Proteomes" id="UP001385951">
    <property type="component" value="Unassembled WGS sequence"/>
</dbReference>
<evidence type="ECO:0000313" key="3">
    <source>
        <dbReference type="EMBL" id="KAK7695447.1"/>
    </source>
</evidence>
<dbReference type="GO" id="GO:0003924">
    <property type="term" value="F:GTPase activity"/>
    <property type="evidence" value="ECO:0007669"/>
    <property type="project" value="InterPro"/>
</dbReference>
<dbReference type="PRINTS" id="PR00449">
    <property type="entry name" value="RASTRNSFRMNG"/>
</dbReference>
<comment type="caution">
    <text evidence="3">The sequence shown here is derived from an EMBL/GenBank/DDBJ whole genome shotgun (WGS) entry which is preliminary data.</text>
</comment>
<dbReference type="PROSITE" id="PS51420">
    <property type="entry name" value="RHO"/>
    <property type="match status" value="1"/>
</dbReference>
<keyword evidence="1" id="KW-0547">Nucleotide-binding</keyword>
<feature type="region of interest" description="Disordered" evidence="2">
    <location>
        <begin position="155"/>
        <end position="295"/>
    </location>
</feature>